<feature type="chain" id="PRO_5001754736" description="DUF676 domain-containing protein" evidence="1">
    <location>
        <begin position="24"/>
        <end position="529"/>
    </location>
</feature>
<dbReference type="SUPFAM" id="SSF53474">
    <property type="entry name" value="alpha/beta-Hydrolases"/>
    <property type="match status" value="1"/>
</dbReference>
<evidence type="ECO:0000313" key="3">
    <source>
        <dbReference type="Proteomes" id="UP000028582"/>
    </source>
</evidence>
<keyword evidence="1" id="KW-0732">Signal</keyword>
<dbReference type="AlphaFoldDB" id="A0A081B0P2"/>
<evidence type="ECO:0000313" key="2">
    <source>
        <dbReference type="EMBL" id="ETO84703.1"/>
    </source>
</evidence>
<evidence type="ECO:0000256" key="1">
    <source>
        <dbReference type="SAM" id="SignalP"/>
    </source>
</evidence>
<dbReference type="InterPro" id="IPR029058">
    <property type="entry name" value="AB_hydrolase_fold"/>
</dbReference>
<dbReference type="PANTHER" id="PTHR22538">
    <property type="entry name" value="CILIA- AND FLAGELLA-ASSOCIATED PROTEIN 74"/>
    <property type="match status" value="1"/>
</dbReference>
<name>A0A081B0P2_PHYNI</name>
<comment type="caution">
    <text evidence="2">The sequence shown here is derived from an EMBL/GenBank/DDBJ whole genome shotgun (WGS) entry which is preliminary data.</text>
</comment>
<dbReference type="PROSITE" id="PS51257">
    <property type="entry name" value="PROKAR_LIPOPROTEIN"/>
    <property type="match status" value="1"/>
</dbReference>
<reference evidence="2 3" key="1">
    <citation type="submission" date="2013-11" db="EMBL/GenBank/DDBJ databases">
        <title>The Genome Sequence of Phytophthora parasitica P1976.</title>
        <authorList>
            <consortium name="The Broad Institute Genomics Platform"/>
            <person name="Russ C."/>
            <person name="Tyler B."/>
            <person name="Panabieres F."/>
            <person name="Shan W."/>
            <person name="Tripathy S."/>
            <person name="Grunwald N."/>
            <person name="Machado M."/>
            <person name="Johnson C.S."/>
            <person name="Walker B."/>
            <person name="Young S."/>
            <person name="Zeng Q."/>
            <person name="Gargeya S."/>
            <person name="Fitzgerald M."/>
            <person name="Haas B."/>
            <person name="Abouelleil A."/>
            <person name="Allen A.W."/>
            <person name="Alvarado L."/>
            <person name="Arachchi H.M."/>
            <person name="Berlin A.M."/>
            <person name="Chapman S.B."/>
            <person name="Gainer-Dewar J."/>
            <person name="Goldberg J."/>
            <person name="Griggs A."/>
            <person name="Gujja S."/>
            <person name="Hansen M."/>
            <person name="Howarth C."/>
            <person name="Imamovic A."/>
            <person name="Ireland A."/>
            <person name="Larimer J."/>
            <person name="McCowan C."/>
            <person name="Murphy C."/>
            <person name="Pearson M."/>
            <person name="Poon T.W."/>
            <person name="Priest M."/>
            <person name="Roberts A."/>
            <person name="Saif S."/>
            <person name="Shea T."/>
            <person name="Sisk P."/>
            <person name="Sykes S."/>
            <person name="Wortman J."/>
            <person name="Nusbaum C."/>
            <person name="Birren B."/>
        </authorList>
    </citation>
    <scope>NUCLEOTIDE SEQUENCE [LARGE SCALE GENOMIC DNA]</scope>
    <source>
        <strain evidence="2 3">P1976</strain>
    </source>
</reference>
<protein>
    <recommendedName>
        <fullName evidence="4">DUF676 domain-containing protein</fullName>
    </recommendedName>
</protein>
<dbReference type="OrthoDB" id="95392at2759"/>
<feature type="signal peptide" evidence="1">
    <location>
        <begin position="1"/>
        <end position="23"/>
    </location>
</feature>
<evidence type="ECO:0008006" key="4">
    <source>
        <dbReference type="Google" id="ProtNLM"/>
    </source>
</evidence>
<dbReference type="Proteomes" id="UP000028582">
    <property type="component" value="Unassembled WGS sequence"/>
</dbReference>
<dbReference type="PANTHER" id="PTHR22538:SF1">
    <property type="entry name" value="VWFD DOMAIN-CONTAINING PROTEIN"/>
    <property type="match status" value="1"/>
</dbReference>
<proteinExistence type="predicted"/>
<organism evidence="2 3">
    <name type="scientific">Phytophthora nicotianae P1976</name>
    <dbReference type="NCBI Taxonomy" id="1317066"/>
    <lineage>
        <taxon>Eukaryota</taxon>
        <taxon>Sar</taxon>
        <taxon>Stramenopiles</taxon>
        <taxon>Oomycota</taxon>
        <taxon>Peronosporomycetes</taxon>
        <taxon>Peronosporales</taxon>
        <taxon>Peronosporaceae</taxon>
        <taxon>Phytophthora</taxon>
    </lineage>
</organism>
<sequence length="529" mass="57582">MSTLHRSAIVAVVFTACLAFAAAQNSVVQDDTTANWPSLNFQFLIKRAATEVHGQSEFSVLANPIVSSDNSSVFYNSFTSFEEDGMLYNYSLVDGVAYVSHSFMDDSENPQVQCMDTNILPPVNAIVAALSDAEAVSTILTSKGKAISCLSGNSFKTSVHGIEFGLCFSGSSGFTMYGSDMDIKVEYVENHTPILAPNVDKSAEIHCEKVASPTTVTSLGKSFLTGEQISADTRNLKAAFDLFSMDDTCSCKSEPRPCVFIHGLGVLVEEEENLDTYDYWGNMTGHTPCCSTTKYTVLNTVNNSWTDHIQQQKVCDHILAVSETSKGTKVSDTIIVSHSMGGLMVAGAIANGLCSLDKSTTWVSTGSPITGSMASDYFQESCKDQTNVFMERFVETTGFCPADDGIKSLAYIHEGYSNPVLDVAYEAAQKAYRENVYALMCSNSYSGILSSYQVGFWVLGSVVSHKSRKNDGMVEFHSCAGGFPASKFGNDYRDRFYASKLNHYDVAFKGGDALLDKTKMPVKWFECLL</sequence>
<gene>
    <name evidence="2" type="ORF">F444_01416</name>
</gene>
<dbReference type="Gene3D" id="3.40.50.1820">
    <property type="entry name" value="alpha/beta hydrolase"/>
    <property type="match status" value="1"/>
</dbReference>
<accession>A0A081B0P2</accession>
<dbReference type="EMBL" id="ANJA01000253">
    <property type="protein sequence ID" value="ETO84703.1"/>
    <property type="molecule type" value="Genomic_DNA"/>
</dbReference>